<accession>A0ABY6UD07</accession>
<dbReference type="PANTHER" id="PTHR33112:SF10">
    <property type="entry name" value="TOL"/>
    <property type="match status" value="1"/>
</dbReference>
<dbReference type="Pfam" id="PF06985">
    <property type="entry name" value="HET"/>
    <property type="match status" value="1"/>
</dbReference>
<dbReference type="EMBL" id="CABFNS010000798">
    <property type="protein sequence ID" value="VUC29064.1"/>
    <property type="molecule type" value="Genomic_DNA"/>
</dbReference>
<evidence type="ECO:0000259" key="1">
    <source>
        <dbReference type="Pfam" id="PF06985"/>
    </source>
</evidence>
<keyword evidence="3" id="KW-1185">Reference proteome</keyword>
<name>A0ABY6UD07_BIOOC</name>
<feature type="domain" description="Heterokaryon incompatibility" evidence="1">
    <location>
        <begin position="339"/>
        <end position="502"/>
    </location>
</feature>
<dbReference type="PANTHER" id="PTHR33112">
    <property type="entry name" value="DOMAIN PROTEIN, PUTATIVE-RELATED"/>
    <property type="match status" value="1"/>
</dbReference>
<sequence>MHVLSTLRASIRDIEPATKSEPGLDKNRLVSAIRDARLPFTSTSSLVDDVCSLLASRTSLCHVCQSFSSELSSWLRKPTFDDELLQWPGRNYARDRMAALSDGYRVLPPESVEAASRPSNAFKHHPAARDLLRSSKNCRFCELLKLAIVLDSNRKCEFPYDKTKTPLGELLVQYSHKSGGPDVNVIFEGLRASGDPIYLMVEPHPMGGFIKRDDFKSVLGNIRVIWQKPKRMLTAEGRAVVFTRLNIFTTQNNSSLQPFISTRQPLHNSGSPEAMALVREWFNKCRTHHRECCRTTVSHQVIPKDELHILPTRVIDVRLDSPNQDPHLVENEGETVGQWVALSHCWGKKKNHPLKTTRQTLAQHLKAIPMSSMSKTFADAVTVCRSLGIQFLWIDSLCIVQDDEDEWEKESKMMGTVYEHAVLTLAASDAIDSTRGLFLERPYAHIKFPSVQLPLLTTESDTGRETTLGSYSVGIDWRQEPFMTYLHPHWTPLVTRGWCTQELILSRRVVHFLSEGMLWVCRDKAEDENAQMIHGRLTECDWATEWGKIILEHSQRAFTFEKDRLRSLDSLANELSKAKNNSCKMGEYFYGTWLVDIPEYILWASYRAGKKNSDCPSWSWASCGGPVWFRFRDFDNMRQDDFSQYCKVLGVSEMSGILTIEAKVADISHLILHAMRRNGHKDLMGQNGHSTYRQPLIQGYSVGSKCQEPYGWIEFDDDRDALSMPEPIFFVHLADGEYYSSPLIQHWGLILVRENGYNNRYNRVGMGSLWDFKLFADVRDSRVEII</sequence>
<dbReference type="Proteomes" id="UP000766486">
    <property type="component" value="Unassembled WGS sequence"/>
</dbReference>
<dbReference type="InterPro" id="IPR010730">
    <property type="entry name" value="HET"/>
</dbReference>
<comment type="caution">
    <text evidence="2">The sequence shown here is derived from an EMBL/GenBank/DDBJ whole genome shotgun (WGS) entry which is preliminary data.</text>
</comment>
<evidence type="ECO:0000313" key="3">
    <source>
        <dbReference type="Proteomes" id="UP000766486"/>
    </source>
</evidence>
<gene>
    <name evidence="2" type="ORF">CLO192961_LOCUS252116</name>
</gene>
<evidence type="ECO:0000313" key="2">
    <source>
        <dbReference type="EMBL" id="VUC29064.1"/>
    </source>
</evidence>
<protein>
    <recommendedName>
        <fullName evidence="1">Heterokaryon incompatibility domain-containing protein</fullName>
    </recommendedName>
</protein>
<organism evidence="2 3">
    <name type="scientific">Bionectria ochroleuca</name>
    <name type="common">Gliocladium roseum</name>
    <dbReference type="NCBI Taxonomy" id="29856"/>
    <lineage>
        <taxon>Eukaryota</taxon>
        <taxon>Fungi</taxon>
        <taxon>Dikarya</taxon>
        <taxon>Ascomycota</taxon>
        <taxon>Pezizomycotina</taxon>
        <taxon>Sordariomycetes</taxon>
        <taxon>Hypocreomycetidae</taxon>
        <taxon>Hypocreales</taxon>
        <taxon>Bionectriaceae</taxon>
        <taxon>Clonostachys</taxon>
    </lineage>
</organism>
<reference evidence="2 3" key="1">
    <citation type="submission" date="2019-06" db="EMBL/GenBank/DDBJ databases">
        <authorList>
            <person name="Broberg M."/>
        </authorList>
    </citation>
    <scope>NUCLEOTIDE SEQUENCE [LARGE SCALE GENOMIC DNA]</scope>
</reference>
<proteinExistence type="predicted"/>